<dbReference type="AlphaFoldDB" id="H6RD53"/>
<evidence type="ECO:0000313" key="2">
    <source>
        <dbReference type="Proteomes" id="UP000008190"/>
    </source>
</evidence>
<dbReference type="Proteomes" id="UP000008190">
    <property type="component" value="Chromosome"/>
</dbReference>
<protein>
    <submittedName>
        <fullName evidence="1">Uncharacterized protein</fullName>
    </submittedName>
</protein>
<evidence type="ECO:0000313" key="1">
    <source>
        <dbReference type="EMBL" id="CCF62697.1"/>
    </source>
</evidence>
<proteinExistence type="predicted"/>
<dbReference type="STRING" id="1127134.NOCYR_1911"/>
<accession>H6RD53</accession>
<keyword evidence="2" id="KW-1185">Reference proteome</keyword>
<name>H6RD53_NOCCG</name>
<dbReference type="HOGENOM" id="CLU_2288600_0_0_11"/>
<organism evidence="1 2">
    <name type="scientific">Nocardia cyriacigeorgica (strain GUH-2)</name>
    <dbReference type="NCBI Taxonomy" id="1127134"/>
    <lineage>
        <taxon>Bacteria</taxon>
        <taxon>Bacillati</taxon>
        <taxon>Actinomycetota</taxon>
        <taxon>Actinomycetes</taxon>
        <taxon>Mycobacteriales</taxon>
        <taxon>Nocardiaceae</taxon>
        <taxon>Nocardia</taxon>
    </lineage>
</organism>
<reference evidence="1 2" key="1">
    <citation type="journal article" date="2012" name="J. Bacteriol.">
        <title>Genome sequence of the human- and animal-pathogenic strain Nocardia cyriacigeorgica GUH-2.</title>
        <authorList>
            <person name="Zoropogui A."/>
            <person name="Pujic P."/>
            <person name="Normand P."/>
            <person name="Barbe V."/>
            <person name="Beaman B."/>
            <person name="Beaman L."/>
            <person name="Boiron P."/>
            <person name="Colinon C."/>
            <person name="Deredjian A."/>
            <person name="Graindorge A."/>
            <person name="Mangenot S."/>
            <person name="Nazaret S."/>
            <person name="Neto M."/>
            <person name="Petit S."/>
            <person name="Roche D."/>
            <person name="Vallenet D."/>
            <person name="Rodriguez-Nava V."/>
            <person name="Richard Y."/>
            <person name="Cournoyer B."/>
            <person name="Blaha D."/>
        </authorList>
    </citation>
    <scope>NUCLEOTIDE SEQUENCE [LARGE SCALE GENOMIC DNA]</scope>
    <source>
        <strain evidence="1 2">GUH-2</strain>
    </source>
</reference>
<dbReference type="KEGG" id="ncy:NOCYR_1911"/>
<gene>
    <name evidence="1" type="ordered locus">NOCYR_1911</name>
</gene>
<dbReference type="EMBL" id="FO082843">
    <property type="protein sequence ID" value="CCF62697.1"/>
    <property type="molecule type" value="Genomic_DNA"/>
</dbReference>
<sequence>MVAGNAEIDAQGRVDAGADLLSIAHGRVFDACATLYASWAGAPIADGQVSRVRGLSSAVVHAASRAQPRLPMTVHALIVPLIIGREEYRSASVLSPGTRPP</sequence>